<dbReference type="GO" id="GO:0004674">
    <property type="term" value="F:protein serine/threonine kinase activity"/>
    <property type="evidence" value="ECO:0007669"/>
    <property type="project" value="UniProtKB-KW"/>
</dbReference>
<dbReference type="Proteomes" id="UP000182486">
    <property type="component" value="Unassembled WGS sequence"/>
</dbReference>
<name>A0A1K0FBH7_9ACTN</name>
<gene>
    <name evidence="3" type="ORF">BG844_33940</name>
</gene>
<reference evidence="3 4" key="1">
    <citation type="submission" date="2016-09" db="EMBL/GenBank/DDBJ databases">
        <title>Couchioplanes caeruleus draft genome sequence.</title>
        <authorList>
            <person name="Sheehan J."/>
            <person name="Caffrey P."/>
        </authorList>
    </citation>
    <scope>NUCLEOTIDE SEQUENCE [LARGE SCALE GENOMIC DNA]</scope>
    <source>
        <strain evidence="3 4">DSM 43634</strain>
    </source>
</reference>
<dbReference type="InterPro" id="IPR003594">
    <property type="entry name" value="HATPase_dom"/>
</dbReference>
<dbReference type="InterPro" id="IPR036890">
    <property type="entry name" value="HATPase_C_sf"/>
</dbReference>
<keyword evidence="1" id="KW-0723">Serine/threonine-protein kinase</keyword>
<evidence type="ECO:0000259" key="2">
    <source>
        <dbReference type="Pfam" id="PF13581"/>
    </source>
</evidence>
<proteinExistence type="predicted"/>
<evidence type="ECO:0000313" key="3">
    <source>
        <dbReference type="EMBL" id="OJF10104.1"/>
    </source>
</evidence>
<dbReference type="InterPro" id="IPR050267">
    <property type="entry name" value="Anti-sigma-factor_SerPK"/>
</dbReference>
<dbReference type="SUPFAM" id="SSF55874">
    <property type="entry name" value="ATPase domain of HSP90 chaperone/DNA topoisomerase II/histidine kinase"/>
    <property type="match status" value="1"/>
</dbReference>
<feature type="domain" description="Histidine kinase/HSP90-like ATPase" evidence="2">
    <location>
        <begin position="18"/>
        <end position="120"/>
    </location>
</feature>
<dbReference type="PANTHER" id="PTHR35526:SF3">
    <property type="entry name" value="ANTI-SIGMA-F FACTOR RSBW"/>
    <property type="match status" value="1"/>
</dbReference>
<keyword evidence="3" id="KW-0418">Kinase</keyword>
<keyword evidence="4" id="KW-1185">Reference proteome</keyword>
<sequence length="134" mass="14393">MSVLTARFDVPLGAHAPRTARHATTAVLTGWGYRDDIWLDQAAVVISELVTNAVRHGGGCVEVSMECHHGRVTLLVADGSSVVPRRRDADSCGGRGLALIEALTTRWGVRDHQGGKQVWADLLPCPAGHRAHRS</sequence>
<dbReference type="AlphaFoldDB" id="A0A1K0FBH7"/>
<dbReference type="PANTHER" id="PTHR35526">
    <property type="entry name" value="ANTI-SIGMA-F FACTOR RSBW-RELATED"/>
    <property type="match status" value="1"/>
</dbReference>
<dbReference type="RefSeq" id="WP_071809500.1">
    <property type="nucleotide sequence ID" value="NZ_MEIA01000532.1"/>
</dbReference>
<dbReference type="Gene3D" id="3.30.565.10">
    <property type="entry name" value="Histidine kinase-like ATPase, C-terminal domain"/>
    <property type="match status" value="1"/>
</dbReference>
<keyword evidence="3" id="KW-0808">Transferase</keyword>
<comment type="caution">
    <text evidence="3">The sequence shown here is derived from an EMBL/GenBank/DDBJ whole genome shotgun (WGS) entry which is preliminary data.</text>
</comment>
<dbReference type="CDD" id="cd16936">
    <property type="entry name" value="HATPase_RsbW-like"/>
    <property type="match status" value="1"/>
</dbReference>
<dbReference type="EMBL" id="MEIA01000532">
    <property type="protein sequence ID" value="OJF10104.1"/>
    <property type="molecule type" value="Genomic_DNA"/>
</dbReference>
<evidence type="ECO:0000256" key="1">
    <source>
        <dbReference type="ARBA" id="ARBA00022527"/>
    </source>
</evidence>
<organism evidence="3 4">
    <name type="scientific">Couchioplanes caeruleus subsp. caeruleus</name>
    <dbReference type="NCBI Taxonomy" id="56427"/>
    <lineage>
        <taxon>Bacteria</taxon>
        <taxon>Bacillati</taxon>
        <taxon>Actinomycetota</taxon>
        <taxon>Actinomycetes</taxon>
        <taxon>Micromonosporales</taxon>
        <taxon>Micromonosporaceae</taxon>
        <taxon>Couchioplanes</taxon>
    </lineage>
</organism>
<accession>A0A1K0FBH7</accession>
<protein>
    <submittedName>
        <fullName evidence="3">Histidine kinase</fullName>
    </submittedName>
</protein>
<evidence type="ECO:0000313" key="4">
    <source>
        <dbReference type="Proteomes" id="UP000182486"/>
    </source>
</evidence>
<dbReference type="Pfam" id="PF13581">
    <property type="entry name" value="HATPase_c_2"/>
    <property type="match status" value="1"/>
</dbReference>